<accession>A0A4S8N349</accession>
<evidence type="ECO:0000256" key="1">
    <source>
        <dbReference type="SAM" id="SignalP"/>
    </source>
</evidence>
<sequence>MRGAGMVAGALALGLLTACAADPEPVHQKVDVVETPVPEYDASLEPSAAVLPLVPADVTTISVTDFDQLRLVLGFGALDSESPAGERDRFWTQVPRTAALSTGLLRPVDERLRADFGFSSDDVAWEATWPEAEEGSVAWIIAFHDDTSMAAVQRAVRAGVGLLSNAVVDTDRRLVSSAPLPEPADAWGADPALVAMSGRTAVATYLHRGCLEFDDVFGDGMEAQLAAAPAATMRALDELDAFTVAFGAELATVQLGPERGDAFDRARLADVMPETEPEFAQALSKPVADPASGRVGYTIGDAAAAAELATAQTLPFAVCPG</sequence>
<gene>
    <name evidence="2" type="ORF">E9934_13995</name>
</gene>
<evidence type="ECO:0008006" key="4">
    <source>
        <dbReference type="Google" id="ProtNLM"/>
    </source>
</evidence>
<dbReference type="PROSITE" id="PS51257">
    <property type="entry name" value="PROKAR_LIPOPROTEIN"/>
    <property type="match status" value="1"/>
</dbReference>
<keyword evidence="3" id="KW-1185">Reference proteome</keyword>
<protein>
    <recommendedName>
        <fullName evidence="4">DUF3352 domain-containing protein</fullName>
    </recommendedName>
</protein>
<dbReference type="Proteomes" id="UP000307087">
    <property type="component" value="Unassembled WGS sequence"/>
</dbReference>
<feature type="signal peptide" evidence="1">
    <location>
        <begin position="1"/>
        <end position="20"/>
    </location>
</feature>
<organism evidence="2 3">
    <name type="scientific">Nocardioides caeni</name>
    <dbReference type="NCBI Taxonomy" id="574700"/>
    <lineage>
        <taxon>Bacteria</taxon>
        <taxon>Bacillati</taxon>
        <taxon>Actinomycetota</taxon>
        <taxon>Actinomycetes</taxon>
        <taxon>Propionibacteriales</taxon>
        <taxon>Nocardioidaceae</taxon>
        <taxon>Nocardioides</taxon>
    </lineage>
</organism>
<reference evidence="2 3" key="1">
    <citation type="journal article" date="2009" name="Int. J. Syst. Evol. Microbiol.">
        <title>Nocardioides caeni sp. nov., isolated from wastewater.</title>
        <authorList>
            <person name="Yoon J.H."/>
            <person name="Kang S.J."/>
            <person name="Park S."/>
            <person name="Kim W."/>
            <person name="Oh T.K."/>
        </authorList>
    </citation>
    <scope>NUCLEOTIDE SEQUENCE [LARGE SCALE GENOMIC DNA]</scope>
    <source>
        <strain evidence="2 3">DSM 23134</strain>
    </source>
</reference>
<evidence type="ECO:0000313" key="2">
    <source>
        <dbReference type="EMBL" id="THV10443.1"/>
    </source>
</evidence>
<keyword evidence="1" id="KW-0732">Signal</keyword>
<dbReference type="OrthoDB" id="3764180at2"/>
<dbReference type="EMBL" id="STGW01000010">
    <property type="protein sequence ID" value="THV10443.1"/>
    <property type="molecule type" value="Genomic_DNA"/>
</dbReference>
<comment type="caution">
    <text evidence="2">The sequence shown here is derived from an EMBL/GenBank/DDBJ whole genome shotgun (WGS) entry which is preliminary data.</text>
</comment>
<name>A0A4S8N349_9ACTN</name>
<evidence type="ECO:0000313" key="3">
    <source>
        <dbReference type="Proteomes" id="UP000307087"/>
    </source>
</evidence>
<proteinExistence type="predicted"/>
<feature type="chain" id="PRO_5020609633" description="DUF3352 domain-containing protein" evidence="1">
    <location>
        <begin position="21"/>
        <end position="321"/>
    </location>
</feature>
<dbReference type="AlphaFoldDB" id="A0A4S8N349"/>
<dbReference type="RefSeq" id="WP_136563521.1">
    <property type="nucleotide sequence ID" value="NZ_BAABLS010000006.1"/>
</dbReference>